<evidence type="ECO:0000256" key="4">
    <source>
        <dbReference type="ARBA" id="ARBA00022723"/>
    </source>
</evidence>
<evidence type="ECO:0000313" key="6">
    <source>
        <dbReference type="EMBL" id="MBP1325175.1"/>
    </source>
</evidence>
<evidence type="ECO:0000313" key="7">
    <source>
        <dbReference type="Proteomes" id="UP000675163"/>
    </source>
</evidence>
<feature type="binding site" evidence="5">
    <location>
        <position position="239"/>
    </location>
    <ligand>
        <name>a divalent metal cation</name>
        <dbReference type="ChEBI" id="CHEBI:60240"/>
        <label>1</label>
    </ligand>
</feature>
<name>A0A940PS10_9MICO</name>
<reference evidence="6" key="1">
    <citation type="submission" date="2021-02" db="EMBL/GenBank/DDBJ databases">
        <title>Sequencing the genomes of 1000 actinobacteria strains.</title>
        <authorList>
            <person name="Klenk H.-P."/>
        </authorList>
    </citation>
    <scope>NUCLEOTIDE SEQUENCE</scope>
    <source>
        <strain evidence="6">DSM 22850</strain>
    </source>
</reference>
<dbReference type="Gene3D" id="3.40.1390.30">
    <property type="entry name" value="NIF3 (NGG1p interacting factor 3)-like"/>
    <property type="match status" value="2"/>
</dbReference>
<comment type="similarity">
    <text evidence="1">Belongs to the GTP cyclohydrolase I type 2/NIF3 family.</text>
</comment>
<dbReference type="GO" id="GO:0046872">
    <property type="term" value="F:metal ion binding"/>
    <property type="evidence" value="ECO:0007669"/>
    <property type="project" value="UniProtKB-KW"/>
</dbReference>
<feature type="binding site" evidence="5">
    <location>
        <position position="107"/>
    </location>
    <ligand>
        <name>a divalent metal cation</name>
        <dbReference type="ChEBI" id="CHEBI:60240"/>
        <label>1</label>
    </ligand>
</feature>
<evidence type="ECO:0000256" key="1">
    <source>
        <dbReference type="ARBA" id="ARBA00006964"/>
    </source>
</evidence>
<dbReference type="InterPro" id="IPR002678">
    <property type="entry name" value="DUF34/NIF3"/>
</dbReference>
<keyword evidence="4 5" id="KW-0479">Metal-binding</keyword>
<accession>A0A940PS10</accession>
<sequence length="287" mass="29939">MESTHTLADLRAAAQRLWPVETAESWDRVGLVSGRDDAPLTRVLLAVDAVASTVDEAIEWGASALLTHHPLLLRGIHTLAEDTAKGALLARMIRADCALYAAHTNADQPAAGVSDVIAKRLGLQHATPIVPHASDAAIGIGRVGDLARPERLADFAERVAAILPATVSGVRVAGDPDRAVQRIALLGGAGDSLLDHPAVRGADVYLTSDLRHHPAQESIELTLATGGPALIDVAHWASESLWLDGAAEILAEMLPGVEVRVSQKRTDPWDFAVGSAAGAASAAAKGR</sequence>
<dbReference type="GO" id="GO:0005737">
    <property type="term" value="C:cytoplasm"/>
    <property type="evidence" value="ECO:0007669"/>
    <property type="project" value="TreeGrafter"/>
</dbReference>
<keyword evidence="7" id="KW-1185">Reference proteome</keyword>
<dbReference type="PANTHER" id="PTHR13799">
    <property type="entry name" value="NGG1 INTERACTING FACTOR 3"/>
    <property type="match status" value="1"/>
</dbReference>
<feature type="binding site" evidence="5">
    <location>
        <position position="69"/>
    </location>
    <ligand>
        <name>a divalent metal cation</name>
        <dbReference type="ChEBI" id="CHEBI:60240"/>
        <label>1</label>
    </ligand>
</feature>
<dbReference type="NCBIfam" id="TIGR00486">
    <property type="entry name" value="YbgI_SA1388"/>
    <property type="match status" value="1"/>
</dbReference>
<dbReference type="Proteomes" id="UP000675163">
    <property type="component" value="Unassembled WGS sequence"/>
</dbReference>
<feature type="binding site" evidence="5">
    <location>
        <position position="68"/>
    </location>
    <ligand>
        <name>a divalent metal cation</name>
        <dbReference type="ChEBI" id="CHEBI:60240"/>
        <label>1</label>
    </ligand>
</feature>
<dbReference type="EMBL" id="JAFIDA010000001">
    <property type="protein sequence ID" value="MBP1325175.1"/>
    <property type="molecule type" value="Genomic_DNA"/>
</dbReference>
<dbReference type="FunFam" id="3.40.1390.30:FF:000001">
    <property type="entry name" value="GTP cyclohydrolase 1 type 2"/>
    <property type="match status" value="1"/>
</dbReference>
<feature type="binding site" evidence="5">
    <location>
        <position position="235"/>
    </location>
    <ligand>
        <name>a divalent metal cation</name>
        <dbReference type="ChEBI" id="CHEBI:60240"/>
        <label>1</label>
    </ligand>
</feature>
<dbReference type="RefSeq" id="WP_209704244.1">
    <property type="nucleotide sequence ID" value="NZ_JAFIDA010000001.1"/>
</dbReference>
<dbReference type="AlphaFoldDB" id="A0A940PS10"/>
<gene>
    <name evidence="6" type="ORF">JOF28_000407</name>
</gene>
<dbReference type="PANTHER" id="PTHR13799:SF14">
    <property type="entry name" value="GTP CYCLOHYDROLASE 1 TYPE 2 HOMOLOG"/>
    <property type="match status" value="1"/>
</dbReference>
<comment type="subunit">
    <text evidence="2">Homohexamer.</text>
</comment>
<dbReference type="InterPro" id="IPR036069">
    <property type="entry name" value="DUF34/NIF3_sf"/>
</dbReference>
<protein>
    <recommendedName>
        <fullName evidence="3">GTP cyclohydrolase 1 type 2 homolog</fullName>
    </recommendedName>
</protein>
<evidence type="ECO:0000256" key="5">
    <source>
        <dbReference type="PIRSR" id="PIRSR602678-1"/>
    </source>
</evidence>
<comment type="caution">
    <text evidence="6">The sequence shown here is derived from an EMBL/GenBank/DDBJ whole genome shotgun (WGS) entry which is preliminary data.</text>
</comment>
<organism evidence="6 7">
    <name type="scientific">Leucobacter exalbidus</name>
    <dbReference type="NCBI Taxonomy" id="662960"/>
    <lineage>
        <taxon>Bacteria</taxon>
        <taxon>Bacillati</taxon>
        <taxon>Actinomycetota</taxon>
        <taxon>Actinomycetes</taxon>
        <taxon>Micrococcales</taxon>
        <taxon>Microbacteriaceae</taxon>
        <taxon>Leucobacter</taxon>
    </lineage>
</organism>
<evidence type="ECO:0000256" key="2">
    <source>
        <dbReference type="ARBA" id="ARBA00011643"/>
    </source>
</evidence>
<dbReference type="Pfam" id="PF01784">
    <property type="entry name" value="DUF34_NIF3"/>
    <property type="match status" value="1"/>
</dbReference>
<dbReference type="SUPFAM" id="SSF102705">
    <property type="entry name" value="NIF3 (NGG1p interacting factor 3)-like"/>
    <property type="match status" value="1"/>
</dbReference>
<proteinExistence type="inferred from homology"/>
<evidence type="ECO:0000256" key="3">
    <source>
        <dbReference type="ARBA" id="ARBA00022112"/>
    </source>
</evidence>